<evidence type="ECO:0000313" key="1">
    <source>
        <dbReference type="EMBL" id="OQE15724.1"/>
    </source>
</evidence>
<evidence type="ECO:0000313" key="2">
    <source>
        <dbReference type="Proteomes" id="UP000191285"/>
    </source>
</evidence>
<dbReference type="Proteomes" id="UP000191285">
    <property type="component" value="Unassembled WGS sequence"/>
</dbReference>
<protein>
    <submittedName>
        <fullName evidence="1">Uncharacterized protein</fullName>
    </submittedName>
</protein>
<gene>
    <name evidence="1" type="ORF">PENSTE_c027G05559</name>
</gene>
<comment type="caution">
    <text evidence="1">The sequence shown here is derived from an EMBL/GenBank/DDBJ whole genome shotgun (WGS) entry which is preliminary data.</text>
</comment>
<proteinExistence type="predicted"/>
<dbReference type="EMBL" id="MLKD01000027">
    <property type="protein sequence ID" value="OQE15724.1"/>
    <property type="molecule type" value="Genomic_DNA"/>
</dbReference>
<organism evidence="1 2">
    <name type="scientific">Penicillium steckii</name>
    <dbReference type="NCBI Taxonomy" id="303698"/>
    <lineage>
        <taxon>Eukaryota</taxon>
        <taxon>Fungi</taxon>
        <taxon>Dikarya</taxon>
        <taxon>Ascomycota</taxon>
        <taxon>Pezizomycotina</taxon>
        <taxon>Eurotiomycetes</taxon>
        <taxon>Eurotiomycetidae</taxon>
        <taxon>Eurotiales</taxon>
        <taxon>Aspergillaceae</taxon>
        <taxon>Penicillium</taxon>
    </lineage>
</organism>
<dbReference type="AlphaFoldDB" id="A0A1V6SPW2"/>
<reference evidence="2" key="1">
    <citation type="journal article" date="2017" name="Nat. Microbiol.">
        <title>Global analysis of biosynthetic gene clusters reveals vast potential of secondary metabolite production in Penicillium species.</title>
        <authorList>
            <person name="Nielsen J.C."/>
            <person name="Grijseels S."/>
            <person name="Prigent S."/>
            <person name="Ji B."/>
            <person name="Dainat J."/>
            <person name="Nielsen K.F."/>
            <person name="Frisvad J.C."/>
            <person name="Workman M."/>
            <person name="Nielsen J."/>
        </authorList>
    </citation>
    <scope>NUCLEOTIDE SEQUENCE [LARGE SCALE GENOMIC DNA]</scope>
    <source>
        <strain evidence="2">IBT 24891</strain>
    </source>
</reference>
<accession>A0A1V6SPW2</accession>
<sequence length="117" mass="12574">MTATATSQTLAVVSLPYVMGSMTVLNECAATTEFPDDPILFTPTQTQPTHTVTDYTSTEMNGNVWLFTAGAEYQNYNNEGAFSVDGPLTQTTGLGEATKEIVHNYITTNDGGTTYLC</sequence>
<name>A0A1V6SPW2_9EURO</name>
<keyword evidence="2" id="KW-1185">Reference proteome</keyword>